<sequence>MNTELSPSPAYGQLHAALLEQRSRAASAEAIHTVNRALLAGERVSAAFYDLSLLKLLQQRKIMPLTSPETASEIARFIAELTPVIPDHLSGEAEFCTLQQRVNQLSEHFHWQHASLVLVQNALFVRTWQHWQQTLETLFSTGDHAIVFQRLEQVLHDSSGKIPVLGEARELYRALEGLLIRCRQKAEEHSAEQTGLVGYVAAADIATQGIITFGATAEAVLRGRALPTEAQLAARIKQHHASVTDRTHPWFATL</sequence>
<gene>
    <name evidence="1" type="ORF">EpCFBP13511_12010</name>
</gene>
<dbReference type="STRING" id="1219360.GCA_001571305_00146"/>
<evidence type="ECO:0000313" key="2">
    <source>
        <dbReference type="Proteomes" id="UP000306393"/>
    </source>
</evidence>
<proteinExistence type="predicted"/>
<dbReference type="AlphaFoldDB" id="A0A4V5U9G8"/>
<dbReference type="OrthoDB" id="6517825at2"/>
<comment type="caution">
    <text evidence="1">The sequence shown here is derived from an EMBL/GenBank/DDBJ whole genome shotgun (WGS) entry which is preliminary data.</text>
</comment>
<dbReference type="Proteomes" id="UP000306393">
    <property type="component" value="Unassembled WGS sequence"/>
</dbReference>
<dbReference type="RefSeq" id="WP_137269297.1">
    <property type="nucleotide sequence ID" value="NZ_QGAC01000010.1"/>
</dbReference>
<accession>A0A4V5U9G8</accession>
<protein>
    <submittedName>
        <fullName evidence="1">Uncharacterized protein</fullName>
    </submittedName>
</protein>
<dbReference type="EMBL" id="QGAC01000010">
    <property type="protein sequence ID" value="TKJ90087.1"/>
    <property type="molecule type" value="Genomic_DNA"/>
</dbReference>
<evidence type="ECO:0000313" key="1">
    <source>
        <dbReference type="EMBL" id="TKJ90087.1"/>
    </source>
</evidence>
<name>A0A4V5U9G8_9GAMM</name>
<organism evidence="1 2">
    <name type="scientific">Erwinia persicina</name>
    <dbReference type="NCBI Taxonomy" id="55211"/>
    <lineage>
        <taxon>Bacteria</taxon>
        <taxon>Pseudomonadati</taxon>
        <taxon>Pseudomonadota</taxon>
        <taxon>Gammaproteobacteria</taxon>
        <taxon>Enterobacterales</taxon>
        <taxon>Erwiniaceae</taxon>
        <taxon>Erwinia</taxon>
    </lineage>
</organism>
<reference evidence="1 2" key="1">
    <citation type="journal article" date="2019" name="Sci. Rep.">
        <title>Differences in resource use lead to coexistence of seed-transmitted microbial populations.</title>
        <authorList>
            <person name="Torres-Cortes G."/>
            <person name="Garcia B.J."/>
            <person name="Compant S."/>
            <person name="Rezki S."/>
            <person name="Jones P."/>
            <person name="Preveaux A."/>
            <person name="Briand M."/>
            <person name="Roulet A."/>
            <person name="Bouchez O."/>
            <person name="Jacobson D."/>
            <person name="Barret M."/>
        </authorList>
    </citation>
    <scope>NUCLEOTIDE SEQUENCE [LARGE SCALE GENOMIC DNA]</scope>
    <source>
        <strain evidence="1 2">CFBP13511</strain>
    </source>
</reference>